<comment type="caution">
    <text evidence="5">The sequence shown here is derived from an EMBL/GenBank/DDBJ whole genome shotgun (WGS) entry which is preliminary data.</text>
</comment>
<dbReference type="GO" id="GO:0009307">
    <property type="term" value="P:DNA restriction-modification system"/>
    <property type="evidence" value="ECO:0007669"/>
    <property type="project" value="UniProtKB-KW"/>
</dbReference>
<dbReference type="EMBL" id="MAQE01000019">
    <property type="protein sequence ID" value="OBY49537.1"/>
    <property type="molecule type" value="Genomic_DNA"/>
</dbReference>
<dbReference type="Gene3D" id="3.90.220.20">
    <property type="entry name" value="DNA methylase specificity domains"/>
    <property type="match status" value="2"/>
</dbReference>
<evidence type="ECO:0000313" key="5">
    <source>
        <dbReference type="EMBL" id="OBY49537.1"/>
    </source>
</evidence>
<evidence type="ECO:0000259" key="4">
    <source>
        <dbReference type="Pfam" id="PF01420"/>
    </source>
</evidence>
<dbReference type="GO" id="GO:0003677">
    <property type="term" value="F:DNA binding"/>
    <property type="evidence" value="ECO:0007669"/>
    <property type="project" value="UniProtKB-KW"/>
</dbReference>
<keyword evidence="3" id="KW-0238">DNA-binding</keyword>
<accession>A0AAP7GXD0</accession>
<protein>
    <recommendedName>
        <fullName evidence="4">Type I restriction modification DNA specificity domain-containing protein</fullName>
    </recommendedName>
</protein>
<dbReference type="InterPro" id="IPR044946">
    <property type="entry name" value="Restrct_endonuc_typeI_TRD_sf"/>
</dbReference>
<feature type="domain" description="Type I restriction modification DNA specificity" evidence="4">
    <location>
        <begin position="7"/>
        <end position="192"/>
    </location>
</feature>
<evidence type="ECO:0000256" key="1">
    <source>
        <dbReference type="ARBA" id="ARBA00010923"/>
    </source>
</evidence>
<gene>
    <name evidence="5" type="ORF">BBB52_10710</name>
</gene>
<reference evidence="5 6" key="1">
    <citation type="submission" date="2016-06" db="EMBL/GenBank/DDBJ databases">
        <title>Simultaneous identification of Haemophilus influenzae and Haemophilus haemolyticus using TaqMan real-time PCR.</title>
        <authorList>
            <person name="Price E.P."/>
            <person name="Sarovich D.S."/>
            <person name="Harris T."/>
            <person name="Spargo J.C."/>
            <person name="Nosworthy E."/>
            <person name="Beissbarth J."/>
            <person name="Smith-Vaughan H."/>
        </authorList>
    </citation>
    <scope>NUCLEOTIDE SEQUENCE [LARGE SCALE GENOMIC DNA]</scope>
    <source>
        <strain evidence="5 6">ATCC 7901</strain>
    </source>
</reference>
<dbReference type="PANTHER" id="PTHR43140">
    <property type="entry name" value="TYPE-1 RESTRICTION ENZYME ECOKI SPECIFICITY PROTEIN"/>
    <property type="match status" value="1"/>
</dbReference>
<organism evidence="5 6">
    <name type="scientific">Aggregatibacter aphrophilus</name>
    <name type="common">Haemophilus aphrophilus</name>
    <dbReference type="NCBI Taxonomy" id="732"/>
    <lineage>
        <taxon>Bacteria</taxon>
        <taxon>Pseudomonadati</taxon>
        <taxon>Pseudomonadota</taxon>
        <taxon>Gammaproteobacteria</taxon>
        <taxon>Pasteurellales</taxon>
        <taxon>Pasteurellaceae</taxon>
        <taxon>Aggregatibacter</taxon>
    </lineage>
</organism>
<proteinExistence type="inferred from homology"/>
<dbReference type="InterPro" id="IPR051212">
    <property type="entry name" value="Type-I_RE_S_subunit"/>
</dbReference>
<dbReference type="Proteomes" id="UP000092746">
    <property type="component" value="Unassembled WGS sequence"/>
</dbReference>
<comment type="similarity">
    <text evidence="1">Belongs to the type-I restriction system S methylase family.</text>
</comment>
<dbReference type="AlphaFoldDB" id="A0AAP7GXD0"/>
<dbReference type="PANTHER" id="PTHR43140:SF1">
    <property type="entry name" value="TYPE I RESTRICTION ENZYME ECOKI SPECIFICITY SUBUNIT"/>
    <property type="match status" value="1"/>
</dbReference>
<dbReference type="InterPro" id="IPR000055">
    <property type="entry name" value="Restrct_endonuc_typeI_TRD"/>
</dbReference>
<dbReference type="CDD" id="cd17256">
    <property type="entry name" value="RMtype1_S_EcoJA65PI-TRD1-CR1_like"/>
    <property type="match status" value="1"/>
</dbReference>
<evidence type="ECO:0000313" key="6">
    <source>
        <dbReference type="Proteomes" id="UP000092746"/>
    </source>
</evidence>
<evidence type="ECO:0000256" key="2">
    <source>
        <dbReference type="ARBA" id="ARBA00022747"/>
    </source>
</evidence>
<dbReference type="RefSeq" id="WP_065295964.1">
    <property type="nucleotide sequence ID" value="NZ_MAQE01000019.1"/>
</dbReference>
<dbReference type="SUPFAM" id="SSF116734">
    <property type="entry name" value="DNA methylase specificity domain"/>
    <property type="match status" value="2"/>
</dbReference>
<dbReference type="Pfam" id="PF01420">
    <property type="entry name" value="Methylase_S"/>
    <property type="match status" value="2"/>
</dbReference>
<sequence length="438" mass="49307">MKEDVLPEGWEYKSILSLIPKDGIISDGDWIESKDQDVNGDVRLIQLADIGDGEFKNKSRRYLTSEKAKELNCTYLKPNDILIARMPDPIGRACVFPEIGQKSVTAVDICIIRLGEKPVILAELLVYWVNSSFIRNQMNSEATGTTRKRITRKKLEQFKIPLPPLPEQQYLSQKLTALLDEVAQTKQRLEAIPALLKQFRQSVLADAVSGKLTEENANKWNTQPLKSLTTKIGSGSTPKGGNDVYKDSGISFVRSLNIHTHFIKYEDLVFIDEVQAEKLKNVKIEENDVLLNITGASIGRVNIAPKEFVNGRVNQHVAIIRLKQEALLPTFLHLVLASPKFQKWIEGENYGTTRQALTKGMLEILEIHYPDIATQTQIVQKVETYFALADEIETQVNAALENVNLLTQSILAKAFSGELSAAWRKENSQLIQIRNNNE</sequence>
<feature type="domain" description="Type I restriction modification DNA specificity" evidence="4">
    <location>
        <begin position="219"/>
        <end position="402"/>
    </location>
</feature>
<keyword evidence="2" id="KW-0680">Restriction system</keyword>
<name>A0AAP7GXD0_AGGAP</name>
<evidence type="ECO:0000256" key="3">
    <source>
        <dbReference type="ARBA" id="ARBA00023125"/>
    </source>
</evidence>